<feature type="region of interest" description="Disordered" evidence="1">
    <location>
        <begin position="235"/>
        <end position="268"/>
    </location>
</feature>
<feature type="region of interest" description="Disordered" evidence="1">
    <location>
        <begin position="110"/>
        <end position="130"/>
    </location>
</feature>
<proteinExistence type="predicted"/>
<dbReference type="AlphaFoldDB" id="A0A0N1HW56"/>
<feature type="region of interest" description="Disordered" evidence="1">
    <location>
        <begin position="805"/>
        <end position="843"/>
    </location>
</feature>
<feature type="compositionally biased region" description="Polar residues" evidence="1">
    <location>
        <begin position="79"/>
        <end position="89"/>
    </location>
</feature>
<sequence>MVPGACLRVSQTLASSVGIRRSMRSASCCPSLYLYGGGSCGALRAVATTDVRRRGLSFLFRDRFLSSSPPDADAALPTRSATPPGTGSVTLPEASYGFPHDGVVRGGAGFDETCPPKRGPGRSRTATVDSPSASGYVFPVGRALRYVQQGQRFCFQTEGQEEIQAWLARRDKQRGVDGRDGMDVAADTVSASSSSLCGIKEQERSRGEVSRFTKYHAHQVLVAFKRLRRHLKQQQSRSLDRYGGAPTQGRDPDKIVAPKARKKTSTEPSALNLSLHDVDRLAELLFAATVLLHLGGLYSVADTHVEPLIDLCFSVSVFFAQDAATTARLQRATKNRGAGVARNHTSGGGSSLVAGQGKASPTSSSNQTQNDEVHAAEEEPVSAPVWDGNMQVPHLLRHRYLHSLHWSVVHFAAAVQHWGLLEHTSPLQSICKMQCPYERLLQTHAALLCDATRMHVDHVLWRELILLKSGPRAPAVVATWFFGVDAHHYADVFQRPGAAVVARAPPRLQQRRLQLLPMLWLSLLSSQLAQFEEVSHRGSVPGLSPKTRHGKGDAQQKATVFGTSLQEANWGSARHAFTALLPLFAKDARFEATAWALLHRLFLPDVGGTTAKYDVGRISQTASLAETCALLARVEQGDAALELGSALPFDVSSTCSKAPVANPVPALDARQRSHVHLAHFLRRFLDASAVGVRRAEMTRRELEPEPADHVLSSPLQHSTRSVETRTRGRAPSIYCSATQSAIRRPVQLYRALLNIPLCTLFLPPAQQSKPSTQASLPPSVTAEGVRLVNTLLLRVLLQWRADSAQRPHLHKRSSNRYSVRLTGSESKEQEPEVLGPDGEEGEAEGQLMAAATQAEWGREVFYILQAAHHLHRLKRQAAATEWKEEGGVNRRRSSDEDGVALQVSLLVPTLQTAARALAEQLGKSLLPRRLALMVDDGYALCPTEQKLLKSLDEELRGVLLNQCVDGGESTGRDELPEPAAGALPWSYKAEISALLKSRSIEEVRGWKCIGGL</sequence>
<keyword evidence="3" id="KW-1185">Reference proteome</keyword>
<feature type="region of interest" description="Disordered" evidence="1">
    <location>
        <begin position="69"/>
        <end position="94"/>
    </location>
</feature>
<feature type="compositionally biased region" description="Polar residues" evidence="1">
    <location>
        <begin position="359"/>
        <end position="370"/>
    </location>
</feature>
<dbReference type="OrthoDB" id="244874at2759"/>
<dbReference type="VEuPathDB" id="TriTrypDB:Lsey_0142_0080"/>
<feature type="compositionally biased region" description="Polar residues" evidence="1">
    <location>
        <begin position="815"/>
        <end position="824"/>
    </location>
</feature>
<name>A0A0N1HW56_LEPSE</name>
<evidence type="ECO:0000313" key="2">
    <source>
        <dbReference type="EMBL" id="KPI86210.1"/>
    </source>
</evidence>
<dbReference type="OMA" id="DHVLWHE"/>
<feature type="compositionally biased region" description="Basic and acidic residues" evidence="1">
    <location>
        <begin position="699"/>
        <end position="708"/>
    </location>
</feature>
<feature type="region of interest" description="Disordered" evidence="1">
    <location>
        <begin position="699"/>
        <end position="724"/>
    </location>
</feature>
<feature type="region of interest" description="Disordered" evidence="1">
    <location>
        <begin position="333"/>
        <end position="379"/>
    </location>
</feature>
<dbReference type="EMBL" id="LJSK01000142">
    <property type="protein sequence ID" value="KPI86210.1"/>
    <property type="molecule type" value="Genomic_DNA"/>
</dbReference>
<organism evidence="2 3">
    <name type="scientific">Leptomonas seymouri</name>
    <dbReference type="NCBI Taxonomy" id="5684"/>
    <lineage>
        <taxon>Eukaryota</taxon>
        <taxon>Discoba</taxon>
        <taxon>Euglenozoa</taxon>
        <taxon>Kinetoplastea</taxon>
        <taxon>Metakinetoplastina</taxon>
        <taxon>Trypanosomatida</taxon>
        <taxon>Trypanosomatidae</taxon>
        <taxon>Leishmaniinae</taxon>
        <taxon>Leptomonas</taxon>
    </lineage>
</organism>
<protein>
    <submittedName>
        <fullName evidence="2">Uncharacterized protein</fullName>
    </submittedName>
</protein>
<reference evidence="2 3" key="1">
    <citation type="journal article" date="2015" name="PLoS Pathog.">
        <title>Leptomonas seymouri: Adaptations to the Dixenous Life Cycle Analyzed by Genome Sequencing, Transcriptome Profiling and Co-infection with Leishmania donovani.</title>
        <authorList>
            <person name="Kraeva N."/>
            <person name="Butenko A."/>
            <person name="Hlavacova J."/>
            <person name="Kostygov A."/>
            <person name="Myskova J."/>
            <person name="Grybchuk D."/>
            <person name="Lestinova T."/>
            <person name="Votypka J."/>
            <person name="Volf P."/>
            <person name="Opperdoes F."/>
            <person name="Flegontov P."/>
            <person name="Lukes J."/>
            <person name="Yurchenko V."/>
        </authorList>
    </citation>
    <scope>NUCLEOTIDE SEQUENCE [LARGE SCALE GENOMIC DNA]</scope>
    <source>
        <strain evidence="2 3">ATCC 30220</strain>
    </source>
</reference>
<dbReference type="Proteomes" id="UP000038009">
    <property type="component" value="Unassembled WGS sequence"/>
</dbReference>
<accession>A0A0N1HW56</accession>
<evidence type="ECO:0000256" key="1">
    <source>
        <dbReference type="SAM" id="MobiDB-lite"/>
    </source>
</evidence>
<gene>
    <name evidence="2" type="ORF">ABL78_4723</name>
</gene>
<comment type="caution">
    <text evidence="2">The sequence shown here is derived from an EMBL/GenBank/DDBJ whole genome shotgun (WGS) entry which is preliminary data.</text>
</comment>
<evidence type="ECO:0000313" key="3">
    <source>
        <dbReference type="Proteomes" id="UP000038009"/>
    </source>
</evidence>